<dbReference type="EMBL" id="SNYM01000003">
    <property type="protein sequence ID" value="TDQ49642.1"/>
    <property type="molecule type" value="Genomic_DNA"/>
</dbReference>
<accession>A0A4R6URM5</accession>
<proteinExistence type="predicted"/>
<dbReference type="Proteomes" id="UP000295375">
    <property type="component" value="Unassembled WGS sequence"/>
</dbReference>
<dbReference type="Pfam" id="PF09965">
    <property type="entry name" value="DUF2199"/>
    <property type="match status" value="1"/>
</dbReference>
<evidence type="ECO:0000313" key="1">
    <source>
        <dbReference type="EMBL" id="TDQ49642.1"/>
    </source>
</evidence>
<comment type="caution">
    <text evidence="1">The sequence shown here is derived from an EMBL/GenBank/DDBJ whole genome shotgun (WGS) entry which is preliminary data.</text>
</comment>
<gene>
    <name evidence="1" type="ORF">EV696_1038</name>
</gene>
<dbReference type="AlphaFoldDB" id="A0A4R6URM5"/>
<dbReference type="OrthoDB" id="4404538at2"/>
<dbReference type="InterPro" id="IPR018697">
    <property type="entry name" value="DUF2199"/>
</dbReference>
<keyword evidence="2" id="KW-1185">Reference proteome</keyword>
<sequence length="170" mass="19780">MDEIEGDRGFYCESCGERHEGLTKDFGFQLPDEVWNLSCLEDYLRSRHNKDFCTLDENRFFIRGILQIPFTYEDDSFGWGLWVEISREDHQIAIATWETGADEIPEFEGRIANEIAIFGDILGQTVHVKLFDEHRPLLSFPTESGHLLAKEQRDGISLERHHEYIKVKAS</sequence>
<name>A0A4R6URM5_9GAMM</name>
<organism evidence="1 2">
    <name type="scientific">Permianibacter aggregans</name>
    <dbReference type="NCBI Taxonomy" id="1510150"/>
    <lineage>
        <taxon>Bacteria</taxon>
        <taxon>Pseudomonadati</taxon>
        <taxon>Pseudomonadota</taxon>
        <taxon>Gammaproteobacteria</taxon>
        <taxon>Pseudomonadales</taxon>
        <taxon>Pseudomonadaceae</taxon>
        <taxon>Permianibacter</taxon>
    </lineage>
</organism>
<reference evidence="1 2" key="1">
    <citation type="submission" date="2019-03" db="EMBL/GenBank/DDBJ databases">
        <title>Genomic Encyclopedia of Type Strains, Phase IV (KMG-IV): sequencing the most valuable type-strain genomes for metagenomic binning, comparative biology and taxonomic classification.</title>
        <authorList>
            <person name="Goeker M."/>
        </authorList>
    </citation>
    <scope>NUCLEOTIDE SEQUENCE [LARGE SCALE GENOMIC DNA]</scope>
    <source>
        <strain evidence="1 2">DSM 103792</strain>
    </source>
</reference>
<dbReference type="RefSeq" id="WP_133588133.1">
    <property type="nucleotide sequence ID" value="NZ_CP037953.1"/>
</dbReference>
<evidence type="ECO:0000313" key="2">
    <source>
        <dbReference type="Proteomes" id="UP000295375"/>
    </source>
</evidence>
<protein>
    <recommendedName>
        <fullName evidence="3">DUF2199 domain-containing protein</fullName>
    </recommendedName>
</protein>
<evidence type="ECO:0008006" key="3">
    <source>
        <dbReference type="Google" id="ProtNLM"/>
    </source>
</evidence>